<keyword evidence="1" id="KW-0808">Transferase</keyword>
<gene>
    <name evidence="4" type="ORF">VW23_000325</name>
</gene>
<dbReference type="SUPFAM" id="SSF53613">
    <property type="entry name" value="Ribokinase-like"/>
    <property type="match status" value="1"/>
</dbReference>
<dbReference type="InterPro" id="IPR011611">
    <property type="entry name" value="PfkB_dom"/>
</dbReference>
<dbReference type="PROSITE" id="PS00584">
    <property type="entry name" value="PFKB_KINASES_2"/>
    <property type="match status" value="1"/>
</dbReference>
<dbReference type="PANTHER" id="PTHR10584">
    <property type="entry name" value="SUGAR KINASE"/>
    <property type="match status" value="1"/>
</dbReference>
<dbReference type="OrthoDB" id="9813569at2"/>
<dbReference type="RefSeq" id="WP_069912284.1">
    <property type="nucleotide sequence ID" value="NZ_LAJE02000378.1"/>
</dbReference>
<dbReference type="InterPro" id="IPR002173">
    <property type="entry name" value="Carboh/pur_kinase_PfkB_CS"/>
</dbReference>
<dbReference type="Gene3D" id="3.40.1190.20">
    <property type="match status" value="1"/>
</dbReference>
<keyword evidence="5" id="KW-1185">Reference proteome</keyword>
<dbReference type="Pfam" id="PF00294">
    <property type="entry name" value="PfkB"/>
    <property type="match status" value="1"/>
</dbReference>
<dbReference type="EMBL" id="LAJE02000378">
    <property type="protein sequence ID" value="OEO28413.1"/>
    <property type="molecule type" value="Genomic_DNA"/>
</dbReference>
<organism evidence="4 5">
    <name type="scientific">Devosia insulae DS-56</name>
    <dbReference type="NCBI Taxonomy" id="1116389"/>
    <lineage>
        <taxon>Bacteria</taxon>
        <taxon>Pseudomonadati</taxon>
        <taxon>Pseudomonadota</taxon>
        <taxon>Alphaproteobacteria</taxon>
        <taxon>Hyphomicrobiales</taxon>
        <taxon>Devosiaceae</taxon>
        <taxon>Devosia</taxon>
    </lineage>
</organism>
<dbReference type="GO" id="GO:0016301">
    <property type="term" value="F:kinase activity"/>
    <property type="evidence" value="ECO:0007669"/>
    <property type="project" value="UniProtKB-KW"/>
</dbReference>
<evidence type="ECO:0000256" key="2">
    <source>
        <dbReference type="ARBA" id="ARBA00022777"/>
    </source>
</evidence>
<evidence type="ECO:0000256" key="1">
    <source>
        <dbReference type="ARBA" id="ARBA00022679"/>
    </source>
</evidence>
<evidence type="ECO:0000259" key="3">
    <source>
        <dbReference type="Pfam" id="PF00294"/>
    </source>
</evidence>
<reference evidence="4 5" key="1">
    <citation type="journal article" date="2015" name="Genome Announc.">
        <title>Genome Assemblies of Three Soil-Associated Devosia species: D. insulae, D. limi, and D. soli.</title>
        <authorList>
            <person name="Hassan Y.I."/>
            <person name="Lepp D."/>
            <person name="Zhou T."/>
        </authorList>
    </citation>
    <scope>NUCLEOTIDE SEQUENCE [LARGE SCALE GENOMIC DNA]</scope>
    <source>
        <strain evidence="4 5">DS-56</strain>
    </source>
</reference>
<protein>
    <recommendedName>
        <fullName evidence="3">Carbohydrate kinase PfkB domain-containing protein</fullName>
    </recommendedName>
</protein>
<dbReference type="InterPro" id="IPR029056">
    <property type="entry name" value="Ribokinase-like"/>
</dbReference>
<evidence type="ECO:0000313" key="4">
    <source>
        <dbReference type="EMBL" id="OEO28413.1"/>
    </source>
</evidence>
<dbReference type="AlphaFoldDB" id="A0A1E5XIJ0"/>
<keyword evidence="2" id="KW-0418">Kinase</keyword>
<accession>A0A1E5XIJ0</accession>
<sequence length="310" mass="32818">MRSADVLLTGEYYCDLIFAGLPGVPRLGAELVARDLTVLPGGTYNIALALTRLGLDTHWAVDFGSDLFSGLVLEQAARDGLSPLLFNRLDQPLRRVTSVFSSGGDRGFLTYGDGAIVPPPAGTLEKVRPTWLLQTFRFEPEWLAFMRAAKAQGAKLFADCRGGDFTLETPGVREFLSLLDVFSPNEDEAIALTGMHHPAKAAAQLAELVPIVAIKRGAAGALVSDGGRWIKVAAPEVAVKDTTGAGDTFNGGFLYGLCSGRCTEEAAELAVLAGSLSVTDYGALAAPTLNALKKFAVEHGRGKMFLETAS</sequence>
<proteinExistence type="predicted"/>
<dbReference type="Proteomes" id="UP000095463">
    <property type="component" value="Unassembled WGS sequence"/>
</dbReference>
<comment type="caution">
    <text evidence="4">The sequence shown here is derived from an EMBL/GenBank/DDBJ whole genome shotgun (WGS) entry which is preliminary data.</text>
</comment>
<name>A0A1E5XIJ0_9HYPH</name>
<feature type="domain" description="Carbohydrate kinase PfkB" evidence="3">
    <location>
        <begin position="37"/>
        <end position="285"/>
    </location>
</feature>
<dbReference type="PANTHER" id="PTHR10584:SF166">
    <property type="entry name" value="RIBOKINASE"/>
    <property type="match status" value="1"/>
</dbReference>
<evidence type="ECO:0000313" key="5">
    <source>
        <dbReference type="Proteomes" id="UP000095463"/>
    </source>
</evidence>